<dbReference type="AlphaFoldDB" id="A0A6I4ITS9"/>
<comment type="caution">
    <text evidence="1">The sequence shown here is derived from an EMBL/GenBank/DDBJ whole genome shotgun (WGS) entry which is preliminary data.</text>
</comment>
<name>A0A6I4ITS9_9FLAO</name>
<gene>
    <name evidence="1" type="ORF">GOQ30_13955</name>
</gene>
<sequence length="173" mass="19458">MKKTFFIITFILTYSSYSQVTLFNEKTNTSVNDLIKQNNQPSDFGETPLVVLDGKPIEKDKSKILKSLKSEIIANINTFNKTSETGKAIWGEQAEDGVLLISTTLTKNTVSPNSKDSKILFILDNKIISKEQAYALNPAEDVQDIKIYNMGSKFLLFNNEEYDAIMVLTSKTK</sequence>
<dbReference type="Proteomes" id="UP000431264">
    <property type="component" value="Unassembled WGS sequence"/>
</dbReference>
<reference evidence="2" key="1">
    <citation type="submission" date="2019-05" db="EMBL/GenBank/DDBJ databases">
        <title>Flavobacterium profundi sp. nov., isolated from a deep-sea seamount.</title>
        <authorList>
            <person name="Zhang D.-C."/>
        </authorList>
    </citation>
    <scope>NUCLEOTIDE SEQUENCE [LARGE SCALE GENOMIC DNA]</scope>
    <source>
        <strain evidence="2">TP390</strain>
    </source>
</reference>
<dbReference type="EMBL" id="WQLW01000011">
    <property type="protein sequence ID" value="MVO10273.1"/>
    <property type="molecule type" value="Genomic_DNA"/>
</dbReference>
<accession>A0A6I4ITS9</accession>
<keyword evidence="2" id="KW-1185">Reference proteome</keyword>
<dbReference type="RefSeq" id="WP_140998701.1">
    <property type="nucleotide sequence ID" value="NZ_VDCZ01000011.1"/>
</dbReference>
<evidence type="ECO:0000313" key="1">
    <source>
        <dbReference type="EMBL" id="MVO10273.1"/>
    </source>
</evidence>
<protein>
    <submittedName>
        <fullName evidence="1">Uncharacterized protein</fullName>
    </submittedName>
</protein>
<proteinExistence type="predicted"/>
<organism evidence="1 2">
    <name type="scientific">Flavobacterium profundi</name>
    <dbReference type="NCBI Taxonomy" id="1774945"/>
    <lineage>
        <taxon>Bacteria</taxon>
        <taxon>Pseudomonadati</taxon>
        <taxon>Bacteroidota</taxon>
        <taxon>Flavobacteriia</taxon>
        <taxon>Flavobacteriales</taxon>
        <taxon>Flavobacteriaceae</taxon>
        <taxon>Flavobacterium</taxon>
    </lineage>
</organism>
<evidence type="ECO:0000313" key="2">
    <source>
        <dbReference type="Proteomes" id="UP000431264"/>
    </source>
</evidence>